<dbReference type="PANTHER" id="PTHR24369">
    <property type="entry name" value="ANTIGEN BSP, PUTATIVE-RELATED"/>
    <property type="match status" value="1"/>
</dbReference>
<evidence type="ECO:0000256" key="4">
    <source>
        <dbReference type="SAM" id="SignalP"/>
    </source>
</evidence>
<evidence type="ECO:0000256" key="2">
    <source>
        <dbReference type="ARBA" id="ARBA00022729"/>
    </source>
</evidence>
<dbReference type="GO" id="GO:0005886">
    <property type="term" value="C:plasma membrane"/>
    <property type="evidence" value="ECO:0007669"/>
    <property type="project" value="TreeGrafter"/>
</dbReference>
<dbReference type="Gene3D" id="3.80.10.10">
    <property type="entry name" value="Ribonuclease Inhibitor"/>
    <property type="match status" value="2"/>
</dbReference>
<dbReference type="KEGG" id="lgi:LOTGIDRAFT_186050"/>
<dbReference type="OMA" id="PCFPGCH"/>
<dbReference type="SMART" id="SM00369">
    <property type="entry name" value="LRR_TYP"/>
    <property type="match status" value="6"/>
</dbReference>
<organism evidence="5 6">
    <name type="scientific">Lottia gigantea</name>
    <name type="common">Giant owl limpet</name>
    <dbReference type="NCBI Taxonomy" id="225164"/>
    <lineage>
        <taxon>Eukaryota</taxon>
        <taxon>Metazoa</taxon>
        <taxon>Spiralia</taxon>
        <taxon>Lophotrochozoa</taxon>
        <taxon>Mollusca</taxon>
        <taxon>Gastropoda</taxon>
        <taxon>Patellogastropoda</taxon>
        <taxon>Lottioidea</taxon>
        <taxon>Lottiidae</taxon>
        <taxon>Lottia</taxon>
    </lineage>
</organism>
<keyword evidence="2 4" id="KW-0732">Signal</keyword>
<dbReference type="STRING" id="225164.V4AB55"/>
<sequence>MSRCTPLSVLVLILAAAVQACPVQHPCYCGAIIHCNRLQLTQVPPITASDNLYTVFDISHNNISQIQQDAFKGLKISVLEITNNPISTVEEGGFGGLEHYLKRLLVSHTTLKSLPKSMGNLQQLDRLDIGFNQITSIPDEVFQGIGNSLQLSMGNNNIVTIADGLLAGMNETIQELDISNCSLINVPIATFVNQKSINKLDMSNNRLQLLDNFAFSQLESVQEIKLDNNPIVNVKSSAFERCDKLARISFRGCSLRNVPGGSLGRAKSLEFVDLSHNTIRSLTDQVFPSLTQLRTVNLTGNFLGTISRQAFELLESTETIYMDRCGLVDVPRGIQSAPKLREVILYDNNIACDCELKWILSWKEAAGLIPRIFGSCSESNVTLDHYTRYELQHCP</sequence>
<dbReference type="SUPFAM" id="SSF52058">
    <property type="entry name" value="L domain-like"/>
    <property type="match status" value="1"/>
</dbReference>
<proteinExistence type="predicted"/>
<feature type="chain" id="PRO_5004716727" description="LRRCT domain-containing protein" evidence="4">
    <location>
        <begin position="21"/>
        <end position="395"/>
    </location>
</feature>
<dbReference type="GeneID" id="20244682"/>
<dbReference type="RefSeq" id="XP_009047863.1">
    <property type="nucleotide sequence ID" value="XM_009049615.1"/>
</dbReference>
<dbReference type="EMBL" id="KB200521">
    <property type="protein sequence ID" value="ESP01229.1"/>
    <property type="molecule type" value="Genomic_DNA"/>
</dbReference>
<name>V4AB55_LOTGI</name>
<dbReference type="Pfam" id="PF13855">
    <property type="entry name" value="LRR_8"/>
    <property type="match status" value="2"/>
</dbReference>
<evidence type="ECO:0000313" key="5">
    <source>
        <dbReference type="EMBL" id="ESP01229.1"/>
    </source>
</evidence>
<dbReference type="OrthoDB" id="6137799at2759"/>
<dbReference type="InterPro" id="IPR026906">
    <property type="entry name" value="LRR_5"/>
</dbReference>
<evidence type="ECO:0000313" key="6">
    <source>
        <dbReference type="Proteomes" id="UP000030746"/>
    </source>
</evidence>
<evidence type="ECO:0000256" key="3">
    <source>
        <dbReference type="ARBA" id="ARBA00022737"/>
    </source>
</evidence>
<dbReference type="InterPro" id="IPR050541">
    <property type="entry name" value="LRR_TM_domain-containing"/>
</dbReference>
<feature type="signal peptide" evidence="4">
    <location>
        <begin position="1"/>
        <end position="20"/>
    </location>
</feature>
<dbReference type="InterPro" id="IPR001611">
    <property type="entry name" value="Leu-rich_rpt"/>
</dbReference>
<evidence type="ECO:0008006" key="7">
    <source>
        <dbReference type="Google" id="ProtNLM"/>
    </source>
</evidence>
<dbReference type="InterPro" id="IPR003591">
    <property type="entry name" value="Leu-rich_rpt_typical-subtyp"/>
</dbReference>
<evidence type="ECO:0000256" key="1">
    <source>
        <dbReference type="ARBA" id="ARBA00022614"/>
    </source>
</evidence>
<keyword evidence="3" id="KW-0677">Repeat</keyword>
<dbReference type="AlphaFoldDB" id="V4AB55"/>
<dbReference type="InterPro" id="IPR032675">
    <property type="entry name" value="LRR_dom_sf"/>
</dbReference>
<keyword evidence="1" id="KW-0433">Leucine-rich repeat</keyword>
<gene>
    <name evidence="5" type="ORF">LOTGIDRAFT_186050</name>
</gene>
<dbReference type="CTD" id="20244682"/>
<dbReference type="Pfam" id="PF13306">
    <property type="entry name" value="LRR_5"/>
    <property type="match status" value="1"/>
</dbReference>
<dbReference type="PANTHER" id="PTHR24369:SF210">
    <property type="entry name" value="CHAOPTIN-RELATED"/>
    <property type="match status" value="1"/>
</dbReference>
<accession>V4AB55</accession>
<dbReference type="HOGENOM" id="CLU_062354_0_0_1"/>
<dbReference type="Proteomes" id="UP000030746">
    <property type="component" value="Unassembled WGS sequence"/>
</dbReference>
<dbReference type="PROSITE" id="PS51450">
    <property type="entry name" value="LRR"/>
    <property type="match status" value="1"/>
</dbReference>
<protein>
    <recommendedName>
        <fullName evidence="7">LRRCT domain-containing protein</fullName>
    </recommendedName>
</protein>
<reference evidence="5 6" key="1">
    <citation type="journal article" date="2013" name="Nature">
        <title>Insights into bilaterian evolution from three spiralian genomes.</title>
        <authorList>
            <person name="Simakov O."/>
            <person name="Marletaz F."/>
            <person name="Cho S.J."/>
            <person name="Edsinger-Gonzales E."/>
            <person name="Havlak P."/>
            <person name="Hellsten U."/>
            <person name="Kuo D.H."/>
            <person name="Larsson T."/>
            <person name="Lv J."/>
            <person name="Arendt D."/>
            <person name="Savage R."/>
            <person name="Osoegawa K."/>
            <person name="de Jong P."/>
            <person name="Grimwood J."/>
            <person name="Chapman J.A."/>
            <person name="Shapiro H."/>
            <person name="Aerts A."/>
            <person name="Otillar R.P."/>
            <person name="Terry A.Y."/>
            <person name="Boore J.L."/>
            <person name="Grigoriev I.V."/>
            <person name="Lindberg D.R."/>
            <person name="Seaver E.C."/>
            <person name="Weisblat D.A."/>
            <person name="Putnam N.H."/>
            <person name="Rokhsar D.S."/>
        </authorList>
    </citation>
    <scope>NUCLEOTIDE SEQUENCE [LARGE SCALE GENOMIC DNA]</scope>
</reference>
<dbReference type="PROSITE" id="PS51257">
    <property type="entry name" value="PROKAR_LIPOPROTEIN"/>
    <property type="match status" value="1"/>
</dbReference>
<keyword evidence="6" id="KW-1185">Reference proteome</keyword>